<reference evidence="4" key="1">
    <citation type="submission" date="2013-12" db="EMBL/GenBank/DDBJ databases">
        <title>The Genome Sequence of Aphanomyces astaci APO3.</title>
        <authorList>
            <consortium name="The Broad Institute Genomics Platform"/>
            <person name="Russ C."/>
            <person name="Tyler B."/>
            <person name="van West P."/>
            <person name="Dieguez-Uribeondo J."/>
            <person name="Young S.K."/>
            <person name="Zeng Q."/>
            <person name="Gargeya S."/>
            <person name="Fitzgerald M."/>
            <person name="Abouelleil A."/>
            <person name="Alvarado L."/>
            <person name="Chapman S.B."/>
            <person name="Gainer-Dewar J."/>
            <person name="Goldberg J."/>
            <person name="Griggs A."/>
            <person name="Gujja S."/>
            <person name="Hansen M."/>
            <person name="Howarth C."/>
            <person name="Imamovic A."/>
            <person name="Ireland A."/>
            <person name="Larimer J."/>
            <person name="McCowan C."/>
            <person name="Murphy C."/>
            <person name="Pearson M."/>
            <person name="Poon T.W."/>
            <person name="Priest M."/>
            <person name="Roberts A."/>
            <person name="Saif S."/>
            <person name="Shea T."/>
            <person name="Sykes S."/>
            <person name="Wortman J."/>
            <person name="Nusbaum C."/>
            <person name="Birren B."/>
        </authorList>
    </citation>
    <scope>NUCLEOTIDE SEQUENCE [LARGE SCALE GENOMIC DNA]</scope>
    <source>
        <strain evidence="4">APO3</strain>
    </source>
</reference>
<evidence type="ECO:0000256" key="1">
    <source>
        <dbReference type="ARBA" id="ARBA00001968"/>
    </source>
</evidence>
<gene>
    <name evidence="4" type="ORF">H257_08671</name>
</gene>
<name>W4GDS6_APHAT</name>
<feature type="domain" description="DDE Tnp4" evidence="3">
    <location>
        <begin position="46"/>
        <end position="84"/>
    </location>
</feature>
<evidence type="ECO:0000313" key="4">
    <source>
        <dbReference type="EMBL" id="ETV77847.1"/>
    </source>
</evidence>
<dbReference type="InterPro" id="IPR027806">
    <property type="entry name" value="HARBI1_dom"/>
</dbReference>
<dbReference type="EMBL" id="KI913132">
    <property type="protein sequence ID" value="ETV77847.1"/>
    <property type="molecule type" value="Genomic_DNA"/>
</dbReference>
<proteinExistence type="predicted"/>
<dbReference type="RefSeq" id="XP_009832957.1">
    <property type="nucleotide sequence ID" value="XM_009834655.1"/>
</dbReference>
<dbReference type="GeneID" id="20810667"/>
<dbReference type="AlphaFoldDB" id="W4GDS6"/>
<evidence type="ECO:0000256" key="2">
    <source>
        <dbReference type="ARBA" id="ARBA00022723"/>
    </source>
</evidence>
<dbReference type="GO" id="GO:0046872">
    <property type="term" value="F:metal ion binding"/>
    <property type="evidence" value="ECO:0007669"/>
    <property type="project" value="UniProtKB-KW"/>
</dbReference>
<evidence type="ECO:0000259" key="3">
    <source>
        <dbReference type="Pfam" id="PF13359"/>
    </source>
</evidence>
<keyword evidence="2" id="KW-0479">Metal-binding</keyword>
<protein>
    <recommendedName>
        <fullName evidence="3">DDE Tnp4 domain-containing protein</fullName>
    </recommendedName>
</protein>
<dbReference type="Pfam" id="PF13359">
    <property type="entry name" value="DDE_Tnp_4"/>
    <property type="match status" value="1"/>
</dbReference>
<accession>W4GDS6</accession>
<sequence>MVATHVVIVTLAVALVAGPLAVAALVVAWVMAPAVVAEVLQMLTKHGRAHFNYTLSSMHMAVECAFGRLKERFQVLKGPVNAKTLGSTVTHVMS</sequence>
<dbReference type="OrthoDB" id="104598at2759"/>
<organism evidence="4">
    <name type="scientific">Aphanomyces astaci</name>
    <name type="common">Crayfish plague agent</name>
    <dbReference type="NCBI Taxonomy" id="112090"/>
    <lineage>
        <taxon>Eukaryota</taxon>
        <taxon>Sar</taxon>
        <taxon>Stramenopiles</taxon>
        <taxon>Oomycota</taxon>
        <taxon>Saprolegniomycetes</taxon>
        <taxon>Saprolegniales</taxon>
        <taxon>Verrucalvaceae</taxon>
        <taxon>Aphanomyces</taxon>
    </lineage>
</organism>
<comment type="cofactor">
    <cofactor evidence="1">
        <name>a divalent metal cation</name>
        <dbReference type="ChEBI" id="CHEBI:60240"/>
    </cofactor>
</comment>
<dbReference type="VEuPathDB" id="FungiDB:H257_08671"/>